<evidence type="ECO:0000313" key="1">
    <source>
        <dbReference type="EMBL" id="KAH6694113.1"/>
    </source>
</evidence>
<name>A0A9P8VJZ8_9PEZI</name>
<keyword evidence="2" id="KW-1185">Reference proteome</keyword>
<gene>
    <name evidence="1" type="ORF">F5X68DRAFT_200281</name>
</gene>
<proteinExistence type="predicted"/>
<accession>A0A9P8VJZ8</accession>
<dbReference type="EMBL" id="JAGSXJ010000003">
    <property type="protein sequence ID" value="KAH6694113.1"/>
    <property type="molecule type" value="Genomic_DNA"/>
</dbReference>
<dbReference type="Proteomes" id="UP000770015">
    <property type="component" value="Unassembled WGS sequence"/>
</dbReference>
<reference evidence="1" key="1">
    <citation type="journal article" date="2021" name="Nat. Commun.">
        <title>Genetic determinants of endophytism in the Arabidopsis root mycobiome.</title>
        <authorList>
            <person name="Mesny F."/>
            <person name="Miyauchi S."/>
            <person name="Thiergart T."/>
            <person name="Pickel B."/>
            <person name="Atanasova L."/>
            <person name="Karlsson M."/>
            <person name="Huettel B."/>
            <person name="Barry K.W."/>
            <person name="Haridas S."/>
            <person name="Chen C."/>
            <person name="Bauer D."/>
            <person name="Andreopoulos W."/>
            <person name="Pangilinan J."/>
            <person name="LaButti K."/>
            <person name="Riley R."/>
            <person name="Lipzen A."/>
            <person name="Clum A."/>
            <person name="Drula E."/>
            <person name="Henrissat B."/>
            <person name="Kohler A."/>
            <person name="Grigoriev I.V."/>
            <person name="Martin F.M."/>
            <person name="Hacquard S."/>
        </authorList>
    </citation>
    <scope>NUCLEOTIDE SEQUENCE</scope>
    <source>
        <strain evidence="1">MPI-SDFR-AT-0117</strain>
    </source>
</reference>
<sequence length="173" mass="18769">MASAACVQFSVLLEESGLGHGLAPKEACCDSRSGVDVPFEKYCLVLYLVLPRRGSRVASGDLLLGPVKWRGKGGGQTQGSVRPDVPREGWELVGRLGATPPPFFPFPSPGRLSSADTERAVNGGYSANGRSCFSSGRTWRWEGLRACNASLFAFFFEDQHVLFARNSRVIESR</sequence>
<dbReference type="AlphaFoldDB" id="A0A9P8VJZ8"/>
<protein>
    <submittedName>
        <fullName evidence="1">Uncharacterized protein</fullName>
    </submittedName>
</protein>
<comment type="caution">
    <text evidence="1">The sequence shown here is derived from an EMBL/GenBank/DDBJ whole genome shotgun (WGS) entry which is preliminary data.</text>
</comment>
<organism evidence="1 2">
    <name type="scientific">Plectosphaerella plurivora</name>
    <dbReference type="NCBI Taxonomy" id="936078"/>
    <lineage>
        <taxon>Eukaryota</taxon>
        <taxon>Fungi</taxon>
        <taxon>Dikarya</taxon>
        <taxon>Ascomycota</taxon>
        <taxon>Pezizomycotina</taxon>
        <taxon>Sordariomycetes</taxon>
        <taxon>Hypocreomycetidae</taxon>
        <taxon>Glomerellales</taxon>
        <taxon>Plectosphaerellaceae</taxon>
        <taxon>Plectosphaerella</taxon>
    </lineage>
</organism>
<evidence type="ECO:0000313" key="2">
    <source>
        <dbReference type="Proteomes" id="UP000770015"/>
    </source>
</evidence>
<feature type="non-terminal residue" evidence="1">
    <location>
        <position position="173"/>
    </location>
</feature>